<accession>A0A1X0P9Y8</accession>
<name>A0A1X0P9Y8_9TRYP</name>
<evidence type="ECO:0000256" key="1">
    <source>
        <dbReference type="ARBA" id="ARBA00001096"/>
    </source>
</evidence>
<dbReference type="InterPro" id="IPR014718">
    <property type="entry name" value="GH-type_carb-bd"/>
</dbReference>
<evidence type="ECO:0000313" key="8">
    <source>
        <dbReference type="Proteomes" id="UP000192257"/>
    </source>
</evidence>
<organism evidence="7 8">
    <name type="scientific">Trypanosoma theileri</name>
    <dbReference type="NCBI Taxonomy" id="67003"/>
    <lineage>
        <taxon>Eukaryota</taxon>
        <taxon>Discoba</taxon>
        <taxon>Euglenozoa</taxon>
        <taxon>Kinetoplastea</taxon>
        <taxon>Metakinetoplastina</taxon>
        <taxon>Trypanosomatida</taxon>
        <taxon>Trypanosomatidae</taxon>
        <taxon>Trypanosoma</taxon>
    </lineage>
</organism>
<dbReference type="EMBL" id="NBCO01000001">
    <property type="protein sequence ID" value="ORC93744.1"/>
    <property type="molecule type" value="Genomic_DNA"/>
</dbReference>
<dbReference type="InterPro" id="IPR008183">
    <property type="entry name" value="Aldose_1/G6P_1-epimerase"/>
</dbReference>
<evidence type="ECO:0000313" key="7">
    <source>
        <dbReference type="EMBL" id="ORC93744.1"/>
    </source>
</evidence>
<comment type="similarity">
    <text evidence="2 5">Belongs to the glucose-6-phosphate 1-epimerase family.</text>
</comment>
<evidence type="ECO:0000256" key="5">
    <source>
        <dbReference type="PIRNR" id="PIRNR016020"/>
    </source>
</evidence>
<dbReference type="AlphaFoldDB" id="A0A1X0P9Y8"/>
<dbReference type="RefSeq" id="XP_028887810.1">
    <property type="nucleotide sequence ID" value="XM_029021302.1"/>
</dbReference>
<evidence type="ECO:0000256" key="3">
    <source>
        <dbReference type="ARBA" id="ARBA00012083"/>
    </source>
</evidence>
<dbReference type="CDD" id="cd09020">
    <property type="entry name" value="D-hex-6-P-epi_like"/>
    <property type="match status" value="1"/>
</dbReference>
<dbReference type="InterPro" id="IPR025532">
    <property type="entry name" value="G6P_1-epimerase"/>
</dbReference>
<evidence type="ECO:0000256" key="4">
    <source>
        <dbReference type="ARBA" id="ARBA00023235"/>
    </source>
</evidence>
<comment type="catalytic activity">
    <reaction evidence="1">
        <text>alpha-D-glucose 6-phosphate = beta-D-glucose 6-phosphate</text>
        <dbReference type="Rhea" id="RHEA:16249"/>
        <dbReference type="ChEBI" id="CHEBI:58225"/>
        <dbReference type="ChEBI" id="CHEBI:58247"/>
        <dbReference type="EC" id="5.1.3.15"/>
    </reaction>
</comment>
<dbReference type="GO" id="GO:0005737">
    <property type="term" value="C:cytoplasm"/>
    <property type="evidence" value="ECO:0007669"/>
    <property type="project" value="TreeGrafter"/>
</dbReference>
<sequence>MTDNSVVVAKHEDGSSVTVHLQGAHITSWRNSNGEELLYTSPTAVYKEGVPIRGGVPIIFPQFSNSGPLPSHGFARVRQWNKQQVQSGMASFTLDVDPREMQHSHSEKAEENTTASTGVVSLLYTITFSNDQLQLQMKIVNNDSASDVEFTFAFHTYFAVDDIEQTLVNGVNLTPYIDSLSKERKVRHPEQFWGFMGEVDRIYLNQRCAVMLLDMSKKRTTHIAGVNLPDVVLWNPWVEKSAKMKDLPPDGYKKFVCVEHGAIGKKVKIPPKGEWKASQQILRFSCLKL</sequence>
<dbReference type="Proteomes" id="UP000192257">
    <property type="component" value="Unassembled WGS sequence"/>
</dbReference>
<dbReference type="EC" id="5.1.3.15" evidence="3 5"/>
<dbReference type="PIRSF" id="PIRSF016020">
    <property type="entry name" value="PHexose_mutarotase"/>
    <property type="match status" value="1"/>
</dbReference>
<dbReference type="STRING" id="67003.A0A1X0P9Y8"/>
<dbReference type="SUPFAM" id="SSF74650">
    <property type="entry name" value="Galactose mutarotase-like"/>
    <property type="match status" value="1"/>
</dbReference>
<feature type="active site" evidence="6">
    <location>
        <position position="155"/>
    </location>
</feature>
<dbReference type="GeneID" id="39981082"/>
<dbReference type="InterPro" id="IPR011013">
    <property type="entry name" value="Gal_mutarotase_sf_dom"/>
</dbReference>
<proteinExistence type="inferred from homology"/>
<dbReference type="GO" id="GO:0030246">
    <property type="term" value="F:carbohydrate binding"/>
    <property type="evidence" value="ECO:0007669"/>
    <property type="project" value="UniProtKB-UniRule"/>
</dbReference>
<evidence type="ECO:0000256" key="6">
    <source>
        <dbReference type="PIRSR" id="PIRSR016020-1"/>
    </source>
</evidence>
<dbReference type="OrthoDB" id="1659429at2759"/>
<dbReference type="PANTHER" id="PTHR11122">
    <property type="entry name" value="APOSPORY-ASSOCIATED PROTEIN C-RELATED"/>
    <property type="match status" value="1"/>
</dbReference>
<protein>
    <recommendedName>
        <fullName evidence="3 5">glucose-6-phosphate 1-epimerase</fullName>
        <ecNumber evidence="3 5">5.1.3.15</ecNumber>
    </recommendedName>
</protein>
<feature type="active site" evidence="6">
    <location>
        <position position="259"/>
    </location>
</feature>
<keyword evidence="8" id="KW-1185">Reference proteome</keyword>
<dbReference type="Gene3D" id="2.70.98.10">
    <property type="match status" value="1"/>
</dbReference>
<comment type="caution">
    <text evidence="7">The sequence shown here is derived from an EMBL/GenBank/DDBJ whole genome shotgun (WGS) entry which is preliminary data.</text>
</comment>
<evidence type="ECO:0000256" key="2">
    <source>
        <dbReference type="ARBA" id="ARBA00005866"/>
    </source>
</evidence>
<dbReference type="GO" id="GO:0005975">
    <property type="term" value="P:carbohydrate metabolic process"/>
    <property type="evidence" value="ECO:0007669"/>
    <property type="project" value="InterPro"/>
</dbReference>
<reference evidence="7 8" key="1">
    <citation type="submission" date="2017-03" db="EMBL/GenBank/DDBJ databases">
        <title>An alternative strategy for trypanosome survival in the mammalian bloodstream revealed through genome and transcriptome analysis of the ubiquitous bovine parasite Trypanosoma (Megatrypanum) theileri.</title>
        <authorList>
            <person name="Kelly S."/>
            <person name="Ivens A."/>
            <person name="Mott A."/>
            <person name="O'Neill E."/>
            <person name="Emms D."/>
            <person name="Macleod O."/>
            <person name="Voorheis P."/>
            <person name="Matthews J."/>
            <person name="Matthews K."/>
            <person name="Carrington M."/>
        </authorList>
    </citation>
    <scope>NUCLEOTIDE SEQUENCE [LARGE SCALE GENOMIC DNA]</scope>
    <source>
        <strain evidence="7">Edinburgh</strain>
    </source>
</reference>
<dbReference type="PANTHER" id="PTHR11122:SF13">
    <property type="entry name" value="GLUCOSE-6-PHOSPHATE 1-EPIMERASE"/>
    <property type="match status" value="1"/>
</dbReference>
<keyword evidence="4 5" id="KW-0413">Isomerase</keyword>
<dbReference type="GO" id="GO:0047938">
    <property type="term" value="F:glucose-6-phosphate 1-epimerase activity"/>
    <property type="evidence" value="ECO:0007669"/>
    <property type="project" value="UniProtKB-UniRule"/>
</dbReference>
<gene>
    <name evidence="7" type="ORF">TM35_000016210</name>
</gene>
<dbReference type="Pfam" id="PF01263">
    <property type="entry name" value="Aldose_epim"/>
    <property type="match status" value="1"/>
</dbReference>
<dbReference type="VEuPathDB" id="TriTrypDB:TM35_000016210"/>